<proteinExistence type="predicted"/>
<sequence length="106" mass="12506">MGNVLLHVTSTMLQLLQMKGLFGGLAHEDPHDHMHNFIYVCRPFSFENITQKSIRLHMFSFCLMGEATKWLSEVPVEFITSWKELTKVFYKRFFPPLKMLKLKDNI</sequence>
<dbReference type="PANTHER" id="PTHR33223">
    <property type="entry name" value="CCHC-TYPE DOMAIN-CONTAINING PROTEIN"/>
    <property type="match status" value="1"/>
</dbReference>
<reference evidence="2 3" key="1">
    <citation type="submission" date="2023-10" db="EMBL/GenBank/DDBJ databases">
        <title>Genome-Wide Identification Analysis in wild type Solanum Pinnatisectum Reveals Some Genes Defensing Phytophthora Infestans.</title>
        <authorList>
            <person name="Sun C."/>
        </authorList>
    </citation>
    <scope>NUCLEOTIDE SEQUENCE [LARGE SCALE GENOMIC DNA]</scope>
    <source>
        <strain evidence="2">LQN</strain>
        <tissue evidence="2">Leaf</tissue>
    </source>
</reference>
<keyword evidence="3" id="KW-1185">Reference proteome</keyword>
<feature type="domain" description="Retrotransposon gag" evidence="1">
    <location>
        <begin position="58"/>
        <end position="102"/>
    </location>
</feature>
<evidence type="ECO:0000313" key="3">
    <source>
        <dbReference type="Proteomes" id="UP001311915"/>
    </source>
</evidence>
<comment type="caution">
    <text evidence="2">The sequence shown here is derived from an EMBL/GenBank/DDBJ whole genome shotgun (WGS) entry which is preliminary data.</text>
</comment>
<accession>A0AAV9LHZ7</accession>
<dbReference type="InterPro" id="IPR005162">
    <property type="entry name" value="Retrotrans_gag_dom"/>
</dbReference>
<protein>
    <recommendedName>
        <fullName evidence="1">Retrotransposon gag domain-containing protein</fullName>
    </recommendedName>
</protein>
<dbReference type="PANTHER" id="PTHR33223:SF11">
    <property type="entry name" value="ELEMENT PROTEIN, PUTATIVE-RELATED"/>
    <property type="match status" value="1"/>
</dbReference>
<evidence type="ECO:0000259" key="1">
    <source>
        <dbReference type="Pfam" id="PF03732"/>
    </source>
</evidence>
<dbReference type="AlphaFoldDB" id="A0AAV9LHZ7"/>
<organism evidence="2 3">
    <name type="scientific">Solanum pinnatisectum</name>
    <name type="common">tansyleaf nightshade</name>
    <dbReference type="NCBI Taxonomy" id="50273"/>
    <lineage>
        <taxon>Eukaryota</taxon>
        <taxon>Viridiplantae</taxon>
        <taxon>Streptophyta</taxon>
        <taxon>Embryophyta</taxon>
        <taxon>Tracheophyta</taxon>
        <taxon>Spermatophyta</taxon>
        <taxon>Magnoliopsida</taxon>
        <taxon>eudicotyledons</taxon>
        <taxon>Gunneridae</taxon>
        <taxon>Pentapetalae</taxon>
        <taxon>asterids</taxon>
        <taxon>lamiids</taxon>
        <taxon>Solanales</taxon>
        <taxon>Solanaceae</taxon>
        <taxon>Solanoideae</taxon>
        <taxon>Solaneae</taxon>
        <taxon>Solanum</taxon>
    </lineage>
</organism>
<dbReference type="Proteomes" id="UP001311915">
    <property type="component" value="Unassembled WGS sequence"/>
</dbReference>
<dbReference type="EMBL" id="JAWPEI010000006">
    <property type="protein sequence ID" value="KAK4724130.1"/>
    <property type="molecule type" value="Genomic_DNA"/>
</dbReference>
<name>A0AAV9LHZ7_9SOLN</name>
<dbReference type="Pfam" id="PF03732">
    <property type="entry name" value="Retrotrans_gag"/>
    <property type="match status" value="1"/>
</dbReference>
<gene>
    <name evidence="2" type="ORF">R3W88_026909</name>
</gene>
<evidence type="ECO:0000313" key="2">
    <source>
        <dbReference type="EMBL" id="KAK4724130.1"/>
    </source>
</evidence>